<evidence type="ECO:0000313" key="2">
    <source>
        <dbReference type="Proteomes" id="UP000054560"/>
    </source>
</evidence>
<dbReference type="OrthoDB" id="7340501at2759"/>
<dbReference type="EMBL" id="KQ244975">
    <property type="protein sequence ID" value="KNC73928.1"/>
    <property type="molecule type" value="Genomic_DNA"/>
</dbReference>
<evidence type="ECO:0000313" key="1">
    <source>
        <dbReference type="EMBL" id="KNC73928.1"/>
    </source>
</evidence>
<reference evidence="1 2" key="1">
    <citation type="submission" date="2011-02" db="EMBL/GenBank/DDBJ databases">
        <title>The Genome Sequence of Sphaeroforma arctica JP610.</title>
        <authorList>
            <consortium name="The Broad Institute Genome Sequencing Platform"/>
            <person name="Russ C."/>
            <person name="Cuomo C."/>
            <person name="Young S.K."/>
            <person name="Zeng Q."/>
            <person name="Gargeya S."/>
            <person name="Alvarado L."/>
            <person name="Berlin A."/>
            <person name="Chapman S.B."/>
            <person name="Chen Z."/>
            <person name="Freedman E."/>
            <person name="Gellesch M."/>
            <person name="Goldberg J."/>
            <person name="Griggs A."/>
            <person name="Gujja S."/>
            <person name="Heilman E."/>
            <person name="Heiman D."/>
            <person name="Howarth C."/>
            <person name="Mehta T."/>
            <person name="Neiman D."/>
            <person name="Pearson M."/>
            <person name="Roberts A."/>
            <person name="Saif S."/>
            <person name="Shea T."/>
            <person name="Shenoy N."/>
            <person name="Sisk P."/>
            <person name="Stolte C."/>
            <person name="Sykes S."/>
            <person name="White J."/>
            <person name="Yandava C."/>
            <person name="Burger G."/>
            <person name="Gray M.W."/>
            <person name="Holland P.W.H."/>
            <person name="King N."/>
            <person name="Lang F.B.F."/>
            <person name="Roger A.J."/>
            <person name="Ruiz-Trillo I."/>
            <person name="Haas B."/>
            <person name="Nusbaum C."/>
            <person name="Birren B."/>
        </authorList>
    </citation>
    <scope>NUCLEOTIDE SEQUENCE [LARGE SCALE GENOMIC DNA]</scope>
    <source>
        <strain evidence="1 2">JP610</strain>
    </source>
</reference>
<gene>
    <name evidence="1" type="ORF">SARC_13515</name>
</gene>
<keyword evidence="2" id="KW-1185">Reference proteome</keyword>
<organism evidence="1 2">
    <name type="scientific">Sphaeroforma arctica JP610</name>
    <dbReference type="NCBI Taxonomy" id="667725"/>
    <lineage>
        <taxon>Eukaryota</taxon>
        <taxon>Ichthyosporea</taxon>
        <taxon>Ichthyophonida</taxon>
        <taxon>Sphaeroforma</taxon>
    </lineage>
</organism>
<dbReference type="RefSeq" id="XP_014147830.1">
    <property type="nucleotide sequence ID" value="XM_014292355.1"/>
</dbReference>
<sequence length="69" mass="7826">SEFKVNVAQDPVLDEWKGAAKWSLAQLKQEKQSPEEKSLFLDSCRVDVKAGLEGLLEHSCSNDYYQLPQ</sequence>
<proteinExistence type="predicted"/>
<dbReference type="Proteomes" id="UP000054560">
    <property type="component" value="Unassembled WGS sequence"/>
</dbReference>
<dbReference type="GeneID" id="25914019"/>
<protein>
    <submittedName>
        <fullName evidence="1">Uncharacterized protein</fullName>
    </submittedName>
</protein>
<feature type="non-terminal residue" evidence="1">
    <location>
        <position position="1"/>
    </location>
</feature>
<name>A0A0L0FCX4_9EUKA</name>
<accession>A0A0L0FCX4</accession>
<dbReference type="AlphaFoldDB" id="A0A0L0FCX4"/>